<accession>A0A6L6GBN2</accession>
<reference evidence="4 8" key="4">
    <citation type="journal article" date="2024" name="Syst. Appl. Microbiol.">
        <title>Evidence for the occurrence of Acinetobacter faecalis in cattle feces and its emended description.</title>
        <authorList>
            <person name="Kyselkova M."/>
            <person name="Xanthopoulou K."/>
            <person name="Shestivska V."/>
            <person name="Spanelova P."/>
            <person name="Maixnerova M."/>
            <person name="Higgins P.G."/>
            <person name="Nemec A."/>
        </authorList>
    </citation>
    <scope>NUCLEOTIDE SEQUENCE [LARGE SCALE GENOMIC DNA]</scope>
    <source>
        <strain evidence="4 8">ANC 7225</strain>
    </source>
</reference>
<dbReference type="AlphaFoldDB" id="A0A6L6GBN2"/>
<feature type="transmembrane region" description="Helical" evidence="1">
    <location>
        <begin position="12"/>
        <end position="33"/>
    </location>
</feature>
<proteinExistence type="predicted"/>
<dbReference type="EMBL" id="WLYL01000001">
    <property type="protein sequence ID" value="MTD09949.1"/>
    <property type="molecule type" value="Genomic_DNA"/>
</dbReference>
<evidence type="ECO:0000259" key="2">
    <source>
        <dbReference type="Pfam" id="PF07290"/>
    </source>
</evidence>
<reference evidence="4" key="3">
    <citation type="submission" date="2023-11" db="EMBL/GenBank/DDBJ databases">
        <authorList>
            <person name="Kyselkova M."/>
            <person name="Xanthopoulou K."/>
            <person name="Shestivska V."/>
            <person name="Spanelova P."/>
            <person name="Maixnerova M."/>
            <person name="Higgins P.G."/>
            <person name="Nemec A."/>
        </authorList>
    </citation>
    <scope>NUCLEOTIDE SEQUENCE</scope>
    <source>
        <strain evidence="4">ANC 7225</strain>
    </source>
</reference>
<dbReference type="Proteomes" id="UP001278995">
    <property type="component" value="Unassembled WGS sequence"/>
</dbReference>
<evidence type="ECO:0000313" key="4">
    <source>
        <dbReference type="EMBL" id="MDY6549452.1"/>
    </source>
</evidence>
<dbReference type="GeneID" id="86888129"/>
<dbReference type="Proteomes" id="UP000473854">
    <property type="component" value="Unassembled WGS sequence"/>
</dbReference>
<protein>
    <submittedName>
        <fullName evidence="5">DUF1449 family protein</fullName>
    </submittedName>
</protein>
<dbReference type="Pfam" id="PF07290">
    <property type="entry name" value="YqiJ_OB"/>
    <property type="match status" value="1"/>
</dbReference>
<dbReference type="EMBL" id="JAXHPL010000008">
    <property type="protein sequence ID" value="MDY6486137.1"/>
    <property type="molecule type" value="Genomic_DNA"/>
</dbReference>
<evidence type="ECO:0000313" key="5">
    <source>
        <dbReference type="EMBL" id="MTD09949.1"/>
    </source>
</evidence>
<dbReference type="InterPro" id="IPR010840">
    <property type="entry name" value="YqiJ_OB"/>
</dbReference>
<dbReference type="EMBL" id="JAXHPO010000004">
    <property type="protein sequence ID" value="MDY6549452.1"/>
    <property type="molecule type" value="Genomic_DNA"/>
</dbReference>
<organism evidence="5 6">
    <name type="scientific">Acinetobacter faecalis</name>
    <dbReference type="NCBI Taxonomy" id="2665161"/>
    <lineage>
        <taxon>Bacteria</taxon>
        <taxon>Pseudomonadati</taxon>
        <taxon>Pseudomonadota</taxon>
        <taxon>Gammaproteobacteria</taxon>
        <taxon>Moraxellales</taxon>
        <taxon>Moraxellaceae</taxon>
        <taxon>Acinetobacter</taxon>
    </lineage>
</organism>
<reference evidence="3 7" key="2">
    <citation type="submission" date="2023-11" db="EMBL/GenBank/DDBJ databases">
        <title>The common occurrence of Acinetobacte faecalis in cattle feces and its emended description.</title>
        <authorList>
            <person name="Kyselkova M."/>
            <person name="Xanthopoulou K."/>
            <person name="Shestivska V."/>
            <person name="Spanelova P."/>
            <person name="Maixnerova M."/>
            <person name="Higgins P.G."/>
            <person name="Nemec A."/>
        </authorList>
    </citation>
    <scope>NUCLEOTIDE SEQUENCE [LARGE SCALE GENOMIC DNA]</scope>
    <source>
        <strain evidence="3 7">ANC 7483</strain>
    </source>
</reference>
<sequence>MYNFLTDVNLLPFHLSLLILIILSMAETVGYYINLKPSNVFSQIFPKQLTESPLVNVKFSKLLIFIFLLLNFSVAGYFIQFAIFAKQHAFVASYYIIIPALIIAVFFTVFMIHCLDQVIKPKTAKQNISLIGRLATISSGHARPGFSAQARIRDQFGRLHYIQVEPEFGELEFQTQIIIVRKKKSHYIAKKIAKSTDLFI</sequence>
<keyword evidence="8" id="KW-1185">Reference proteome</keyword>
<keyword evidence="1" id="KW-0812">Transmembrane</keyword>
<name>A0A6L6GBN2_9GAMM</name>
<evidence type="ECO:0000313" key="7">
    <source>
        <dbReference type="Proteomes" id="UP001278995"/>
    </source>
</evidence>
<keyword evidence="1" id="KW-1133">Transmembrane helix</keyword>
<evidence type="ECO:0000313" key="6">
    <source>
        <dbReference type="Proteomes" id="UP000473854"/>
    </source>
</evidence>
<gene>
    <name evidence="5" type="ORF">GIX10_00565</name>
    <name evidence="4" type="ORF">SKM48_01510</name>
    <name evidence="3" type="ORF">SKM51_02750</name>
</gene>
<reference evidence="5 6" key="1">
    <citation type="submission" date="2019-11" db="EMBL/GenBank/DDBJ databases">
        <authorList>
            <person name="An D."/>
        </authorList>
    </citation>
    <scope>NUCLEOTIDE SEQUENCE [LARGE SCALE GENOMIC DNA]</scope>
    <source>
        <strain evidence="5 6">YIM 103518</strain>
    </source>
</reference>
<evidence type="ECO:0000313" key="3">
    <source>
        <dbReference type="EMBL" id="MDY6486137.1"/>
    </source>
</evidence>
<feature type="domain" description="Inner membrane protein YqiJ OB-fold" evidence="2">
    <location>
        <begin position="129"/>
        <end position="189"/>
    </location>
</feature>
<feature type="transmembrane region" description="Helical" evidence="1">
    <location>
        <begin position="91"/>
        <end position="115"/>
    </location>
</feature>
<dbReference type="Proteomes" id="UP001284094">
    <property type="component" value="Unassembled WGS sequence"/>
</dbReference>
<keyword evidence="1" id="KW-0472">Membrane</keyword>
<evidence type="ECO:0000256" key="1">
    <source>
        <dbReference type="SAM" id="Phobius"/>
    </source>
</evidence>
<dbReference type="RefSeq" id="WP_154771624.1">
    <property type="nucleotide sequence ID" value="NZ_JAXHPE010000001.1"/>
</dbReference>
<evidence type="ECO:0000313" key="8">
    <source>
        <dbReference type="Proteomes" id="UP001284094"/>
    </source>
</evidence>
<comment type="caution">
    <text evidence="5">The sequence shown here is derived from an EMBL/GenBank/DDBJ whole genome shotgun (WGS) entry which is preliminary data.</text>
</comment>
<feature type="transmembrane region" description="Helical" evidence="1">
    <location>
        <begin position="62"/>
        <end position="85"/>
    </location>
</feature>